<proteinExistence type="predicted"/>
<comment type="caution">
    <text evidence="1">The sequence shown here is derived from an EMBL/GenBank/DDBJ whole genome shotgun (WGS) entry which is preliminary data.</text>
</comment>
<dbReference type="EMBL" id="JAAIUW010000013">
    <property type="protein sequence ID" value="KAF7802592.1"/>
    <property type="molecule type" value="Genomic_DNA"/>
</dbReference>
<sequence>MGLVLALVKKSEDNFVAKPELT</sequence>
<accession>A0A834SKC5</accession>
<dbReference type="AlphaFoldDB" id="A0A834SKC5"/>
<gene>
    <name evidence="1" type="ORF">G2W53_041703</name>
</gene>
<reference evidence="1" key="1">
    <citation type="submission" date="2020-09" db="EMBL/GenBank/DDBJ databases">
        <title>Genome-Enabled Discovery of Anthraquinone Biosynthesis in Senna tora.</title>
        <authorList>
            <person name="Kang S.-H."/>
            <person name="Pandey R.P."/>
            <person name="Lee C.-M."/>
            <person name="Sim J.-S."/>
            <person name="Jeong J.-T."/>
            <person name="Choi B.-S."/>
            <person name="Jung M."/>
            <person name="Ginzburg D."/>
            <person name="Zhao K."/>
            <person name="Won S.Y."/>
            <person name="Oh T.-J."/>
            <person name="Yu Y."/>
            <person name="Kim N.-H."/>
            <person name="Lee O.R."/>
            <person name="Lee T.-H."/>
            <person name="Bashyal P."/>
            <person name="Kim T.-S."/>
            <person name="Lee W.-H."/>
            <person name="Kawkins C."/>
            <person name="Kim C.-K."/>
            <person name="Kim J.S."/>
            <person name="Ahn B.O."/>
            <person name="Rhee S.Y."/>
            <person name="Sohng J.K."/>
        </authorList>
    </citation>
    <scope>NUCLEOTIDE SEQUENCE</scope>
    <source>
        <tissue evidence="1">Leaf</tissue>
    </source>
</reference>
<keyword evidence="2" id="KW-1185">Reference proteome</keyword>
<evidence type="ECO:0000313" key="1">
    <source>
        <dbReference type="EMBL" id="KAF7802592.1"/>
    </source>
</evidence>
<name>A0A834SKC5_9FABA</name>
<dbReference type="Proteomes" id="UP000634136">
    <property type="component" value="Unassembled WGS sequence"/>
</dbReference>
<evidence type="ECO:0000313" key="2">
    <source>
        <dbReference type="Proteomes" id="UP000634136"/>
    </source>
</evidence>
<organism evidence="1 2">
    <name type="scientific">Senna tora</name>
    <dbReference type="NCBI Taxonomy" id="362788"/>
    <lineage>
        <taxon>Eukaryota</taxon>
        <taxon>Viridiplantae</taxon>
        <taxon>Streptophyta</taxon>
        <taxon>Embryophyta</taxon>
        <taxon>Tracheophyta</taxon>
        <taxon>Spermatophyta</taxon>
        <taxon>Magnoliopsida</taxon>
        <taxon>eudicotyledons</taxon>
        <taxon>Gunneridae</taxon>
        <taxon>Pentapetalae</taxon>
        <taxon>rosids</taxon>
        <taxon>fabids</taxon>
        <taxon>Fabales</taxon>
        <taxon>Fabaceae</taxon>
        <taxon>Caesalpinioideae</taxon>
        <taxon>Cassia clade</taxon>
        <taxon>Senna</taxon>
    </lineage>
</organism>
<protein>
    <submittedName>
        <fullName evidence="1">Uncharacterized protein</fullName>
    </submittedName>
</protein>